<sequence>MLVFAAFTPHTPLLLPTIAKQQQKALGATTQAMKELAEELYAVHPETVLILSGHGAQFPDAFSINLHDHYRTDLTEFGDMATTREFFPDLEIIDRLQKYARNASLPFTLYSDPVLDYGTAVPLLLLTEHLLHISIVPVSYSAFPAKNHFEFGRLLKEVVIPSEKRIAVIASGDLSHALSSDAPAGFHPEGPIFDACVRDIVQTMTPSRLLQMVPKDVERAHECGYRPLLILMGLLEGMHMKPHEYVYDAPFGVGYLVAHFE</sequence>
<evidence type="ECO:0000313" key="2">
    <source>
        <dbReference type="EMBL" id="KKR86129.1"/>
    </source>
</evidence>
<dbReference type="AlphaFoldDB" id="A0A0G0UAY8"/>
<dbReference type="GO" id="GO:0016702">
    <property type="term" value="F:oxidoreductase activity, acting on single donors with incorporation of molecular oxygen, incorporation of two atoms of oxygen"/>
    <property type="evidence" value="ECO:0007669"/>
    <property type="project" value="UniProtKB-ARBA"/>
</dbReference>
<organism evidence="2 3">
    <name type="scientific">Candidatus Uhrbacteria bacterium GW2011_GWC2_41_11</name>
    <dbReference type="NCBI Taxonomy" id="1618985"/>
    <lineage>
        <taxon>Bacteria</taxon>
        <taxon>Candidatus Uhriibacteriota</taxon>
    </lineage>
</organism>
<reference evidence="2 3" key="1">
    <citation type="journal article" date="2015" name="Nature">
        <title>rRNA introns, odd ribosomes, and small enigmatic genomes across a large radiation of phyla.</title>
        <authorList>
            <person name="Brown C.T."/>
            <person name="Hug L.A."/>
            <person name="Thomas B.C."/>
            <person name="Sharon I."/>
            <person name="Castelle C.J."/>
            <person name="Singh A."/>
            <person name="Wilkins M.J."/>
            <person name="Williams K.H."/>
            <person name="Banfield J.F."/>
        </authorList>
    </citation>
    <scope>NUCLEOTIDE SEQUENCE [LARGE SCALE GENOMIC DNA]</scope>
</reference>
<evidence type="ECO:0000259" key="1">
    <source>
        <dbReference type="Pfam" id="PF02900"/>
    </source>
</evidence>
<gene>
    <name evidence="2" type="ORF">UU35_C0019G0009</name>
</gene>
<comment type="caution">
    <text evidence="2">The sequence shown here is derived from an EMBL/GenBank/DDBJ whole genome shotgun (WGS) entry which is preliminary data.</text>
</comment>
<dbReference type="SUPFAM" id="SSF53213">
    <property type="entry name" value="LigB-like"/>
    <property type="match status" value="1"/>
</dbReference>
<proteinExistence type="predicted"/>
<dbReference type="CDD" id="cd07951">
    <property type="entry name" value="ED_3B_N_AMMECR1"/>
    <property type="match status" value="1"/>
</dbReference>
<dbReference type="Proteomes" id="UP000034616">
    <property type="component" value="Unassembled WGS sequence"/>
</dbReference>
<dbReference type="Pfam" id="PF02900">
    <property type="entry name" value="LigB"/>
    <property type="match status" value="1"/>
</dbReference>
<feature type="domain" description="Extradiol ring-cleavage dioxygenase class III enzyme subunit B" evidence="1">
    <location>
        <begin position="5"/>
        <end position="257"/>
    </location>
</feature>
<accession>A0A0G0UAY8</accession>
<name>A0A0G0UAY8_9BACT</name>
<dbReference type="InterPro" id="IPR004183">
    <property type="entry name" value="Xdiol_dOase_suB"/>
</dbReference>
<keyword evidence="2" id="KW-0223">Dioxygenase</keyword>
<keyword evidence="2" id="KW-0560">Oxidoreductase</keyword>
<dbReference type="NCBIfam" id="TIGR04336">
    <property type="entry name" value="AmmeMemoSam_B"/>
    <property type="match status" value="1"/>
</dbReference>
<protein>
    <submittedName>
        <fullName evidence="2">Extradiol ring-cleavage dioxygenase class III protein subunit B</fullName>
    </submittedName>
</protein>
<dbReference type="Gene3D" id="3.40.830.10">
    <property type="entry name" value="LigB-like"/>
    <property type="match status" value="1"/>
</dbReference>
<dbReference type="GO" id="GO:0008198">
    <property type="term" value="F:ferrous iron binding"/>
    <property type="evidence" value="ECO:0007669"/>
    <property type="project" value="InterPro"/>
</dbReference>
<evidence type="ECO:0000313" key="3">
    <source>
        <dbReference type="Proteomes" id="UP000034616"/>
    </source>
</evidence>
<dbReference type="EMBL" id="LCAH01000019">
    <property type="protein sequence ID" value="KKR86129.1"/>
    <property type="molecule type" value="Genomic_DNA"/>
</dbReference>